<dbReference type="Pfam" id="PF00787">
    <property type="entry name" value="PX"/>
    <property type="match status" value="1"/>
</dbReference>
<protein>
    <recommendedName>
        <fullName evidence="1">PX domain-containing protein</fullName>
    </recommendedName>
</protein>
<proteinExistence type="predicted"/>
<dbReference type="GO" id="GO:0035091">
    <property type="term" value="F:phosphatidylinositol binding"/>
    <property type="evidence" value="ECO:0007669"/>
    <property type="project" value="InterPro"/>
</dbReference>
<dbReference type="Proteomes" id="UP001497623">
    <property type="component" value="Unassembled WGS sequence"/>
</dbReference>
<accession>A0AAV2SQC0</accession>
<dbReference type="PROSITE" id="PS50195">
    <property type="entry name" value="PX"/>
    <property type="match status" value="1"/>
</dbReference>
<feature type="non-terminal residue" evidence="2">
    <location>
        <position position="144"/>
    </location>
</feature>
<dbReference type="InterPro" id="IPR051866">
    <property type="entry name" value="Intracell_Sig-Traffick_Protein"/>
</dbReference>
<gene>
    <name evidence="2" type="ORF">MNOR_LOCUS38659</name>
</gene>
<evidence type="ECO:0000313" key="3">
    <source>
        <dbReference type="Proteomes" id="UP001497623"/>
    </source>
</evidence>
<dbReference type="AlphaFoldDB" id="A0AAV2SQC0"/>
<dbReference type="SUPFAM" id="SSF64268">
    <property type="entry name" value="PX domain"/>
    <property type="match status" value="1"/>
</dbReference>
<dbReference type="Gene3D" id="3.30.1520.10">
    <property type="entry name" value="Phox-like domain"/>
    <property type="match status" value="1"/>
</dbReference>
<dbReference type="InterPro" id="IPR001683">
    <property type="entry name" value="PX_dom"/>
</dbReference>
<dbReference type="SMART" id="SM00312">
    <property type="entry name" value="PX"/>
    <property type="match status" value="1"/>
</dbReference>
<feature type="domain" description="PX" evidence="1">
    <location>
        <begin position="5"/>
        <end position="128"/>
    </location>
</feature>
<evidence type="ECO:0000259" key="1">
    <source>
        <dbReference type="PROSITE" id="PS50195"/>
    </source>
</evidence>
<sequence length="144" mass="16797">MAAKTDQWIRIFDVSETKRHTKGYTIYKVKSTVFPRSQPQASTSVTVWRRYSEIRSLHKSISSLHKTIGLPNKPPNFPRASILNRFEAEVVESRRLAALELFRYIGQHSSLFTSELFTTFFENENSGDLTNFHKKQKVSKQRFI</sequence>
<organism evidence="2 3">
    <name type="scientific">Meganyctiphanes norvegica</name>
    <name type="common">Northern krill</name>
    <name type="synonym">Thysanopoda norvegica</name>
    <dbReference type="NCBI Taxonomy" id="48144"/>
    <lineage>
        <taxon>Eukaryota</taxon>
        <taxon>Metazoa</taxon>
        <taxon>Ecdysozoa</taxon>
        <taxon>Arthropoda</taxon>
        <taxon>Crustacea</taxon>
        <taxon>Multicrustacea</taxon>
        <taxon>Malacostraca</taxon>
        <taxon>Eumalacostraca</taxon>
        <taxon>Eucarida</taxon>
        <taxon>Euphausiacea</taxon>
        <taxon>Euphausiidae</taxon>
        <taxon>Meganyctiphanes</taxon>
    </lineage>
</organism>
<reference evidence="2 3" key="1">
    <citation type="submission" date="2024-05" db="EMBL/GenBank/DDBJ databases">
        <authorList>
            <person name="Wallberg A."/>
        </authorList>
    </citation>
    <scope>NUCLEOTIDE SEQUENCE [LARGE SCALE GENOMIC DNA]</scope>
</reference>
<name>A0AAV2SQC0_MEGNR</name>
<dbReference type="EMBL" id="CAXKWB010090404">
    <property type="protein sequence ID" value="CAL4214780.1"/>
    <property type="molecule type" value="Genomic_DNA"/>
</dbReference>
<dbReference type="PANTHER" id="PTHR15508:SF8">
    <property type="entry name" value="LD24550P"/>
    <property type="match status" value="1"/>
</dbReference>
<dbReference type="InterPro" id="IPR036871">
    <property type="entry name" value="PX_dom_sf"/>
</dbReference>
<comment type="caution">
    <text evidence="2">The sequence shown here is derived from an EMBL/GenBank/DDBJ whole genome shotgun (WGS) entry which is preliminary data.</text>
</comment>
<evidence type="ECO:0000313" key="2">
    <source>
        <dbReference type="EMBL" id="CAL4214780.1"/>
    </source>
</evidence>
<dbReference type="PANTHER" id="PTHR15508">
    <property type="entry name" value="RIBOSOMAL PROTEIN S6 KINASE"/>
    <property type="match status" value="1"/>
</dbReference>
<keyword evidence="3" id="KW-1185">Reference proteome</keyword>